<evidence type="ECO:0000259" key="2">
    <source>
        <dbReference type="Pfam" id="PF22863"/>
    </source>
</evidence>
<organism evidence="3 4">
    <name type="scientific">Candidatus Williamhamiltonella defendens</name>
    <dbReference type="NCBI Taxonomy" id="138072"/>
    <lineage>
        <taxon>Bacteria</taxon>
        <taxon>Pseudomonadati</taxon>
        <taxon>Pseudomonadota</taxon>
        <taxon>Gammaproteobacteria</taxon>
        <taxon>Enterobacterales</taxon>
        <taxon>Enterobacteriaceae</taxon>
        <taxon>aphid secondary symbionts</taxon>
        <taxon>Candidatus Williamhamiltonella</taxon>
    </lineage>
</organism>
<dbReference type="Pfam" id="PF22863">
    <property type="entry name" value="TraI_middle"/>
    <property type="match status" value="1"/>
</dbReference>
<dbReference type="Pfam" id="PF03432">
    <property type="entry name" value="Relaxase"/>
    <property type="match status" value="1"/>
</dbReference>
<evidence type="ECO:0000313" key="4">
    <source>
        <dbReference type="Proteomes" id="UP000230008"/>
    </source>
</evidence>
<gene>
    <name evidence="3" type="ORF">BJP41_04245</name>
</gene>
<feature type="domain" description="MobA/VirD2-like nuclease" evidence="1">
    <location>
        <begin position="90"/>
        <end position="202"/>
    </location>
</feature>
<feature type="domain" description="TraI-like middle" evidence="2">
    <location>
        <begin position="231"/>
        <end position="323"/>
    </location>
</feature>
<protein>
    <submittedName>
        <fullName evidence="3">Uncharacterized protein</fullName>
    </submittedName>
</protein>
<evidence type="ECO:0000259" key="1">
    <source>
        <dbReference type="Pfam" id="PF03432"/>
    </source>
</evidence>
<dbReference type="AlphaFoldDB" id="A0A2D3T1J6"/>
<dbReference type="InterPro" id="IPR049751">
    <property type="entry name" value="TraI/MobA_relaxases"/>
</dbReference>
<accession>A0A2D3T1J6</accession>
<dbReference type="Proteomes" id="UP000230008">
    <property type="component" value="Chromosome"/>
</dbReference>
<proteinExistence type="predicted"/>
<name>A0A2D3T1J6_9ENTR</name>
<dbReference type="InterPro" id="IPR005094">
    <property type="entry name" value="Endonuclease_MobA/VirD2"/>
</dbReference>
<evidence type="ECO:0000313" key="3">
    <source>
        <dbReference type="EMBL" id="ATW29688.1"/>
    </source>
</evidence>
<dbReference type="NCBIfam" id="NF041893">
    <property type="entry name" value="TraI_MobP_relax"/>
    <property type="match status" value="1"/>
</dbReference>
<dbReference type="InterPro" id="IPR054462">
    <property type="entry name" value="TraI_M"/>
</dbReference>
<dbReference type="EMBL" id="CP017606">
    <property type="protein sequence ID" value="ATW29688.1"/>
    <property type="molecule type" value="Genomic_DNA"/>
</dbReference>
<dbReference type="RefSeq" id="WP_100103180.1">
    <property type="nucleotide sequence ID" value="NZ_CAWNMT010000001.1"/>
</dbReference>
<reference evidence="4" key="2">
    <citation type="submission" date="2017-11" db="EMBL/GenBank/DDBJ databases">
        <title>PacBio sequencing of new strain of the secondary endosymbiont Candidatus Hamiltonella defensa.</title>
        <authorList>
            <person name="Strand M.R."/>
            <person name="Oliver K."/>
        </authorList>
    </citation>
    <scope>NUCLEOTIDE SEQUENCE [LARGE SCALE GENOMIC DNA]</scope>
    <source>
        <strain evidence="4">A2C</strain>
    </source>
</reference>
<sequence length="630" mass="72870">MVVVIPKKRRDGKSSFLKLVFYLSFREDNPGDIPVTADAFFDRPSTSKIAVFDRLIDYIDRHASPESQHLITHLPDGSHRILCEGVLCQTNTLSIETASSEMNAVALKNTRCKDPVYHFFLSWPETDSPTVEQIFESARHSLKALGMSDHQYVTAIHRDTDHLHCHVAANRIHPVTYKVADDAYDISKLHKASREMELKYGWTRTNGCHVINENNRIVRSCSKEKSMPDDAKKLEYYSDQESLYGYAVRECRPEISEILKADSIYWERIHAVLIRAGLELKKKDRGLAIYDRVHPEQTPFKASSLHPQLTLSKLVPRIGEFENAPRVMEFKNEQGEVTLTNYMVSSHYDDRLHLRDHQARMTRRLERAEAREELKLRYQTDKKEAKCPSFDAKNRFRTLSMTFRFRRAHVCVAVRDPLMRKLAWHVLAFEREKAMAELRLKLKEERAHWYRAPENRRLSYRVWVEQQALKGDKAAISQLRGWAYQAKRDERTAYLSDTVIECAVSDDIAPVELKGYTHHIHRDGVILYKKEGVTQMIDRGETIEMARPFENEGDNMVAGLHLAEQKSGEKRVFSGPREYVEKACSLVRDLNEMGETSLTLTDSLQQKRVCEIRPQDKPAPISFDSPNLTP</sequence>
<reference evidence="4" key="1">
    <citation type="submission" date="2016-10" db="EMBL/GenBank/DDBJ databases">
        <authorList>
            <person name="Chevignon G."/>
        </authorList>
    </citation>
    <scope>NUCLEOTIDE SEQUENCE [LARGE SCALE GENOMIC DNA]</scope>
    <source>
        <strain evidence="4">A2C</strain>
    </source>
</reference>